<sequence>MSDGLRADSSAVEPAQSAGLLAARVYLDAFVAAPFSFLQGVAWRARGLKLRSRHRLSALAGRSRWAYPLWIKRHEPQARRAARVKDAPELIQPIVYAPSGEPHSFATEASLASIQAAGPARPPIVLRGSDDLPAPL</sequence>
<keyword evidence="2" id="KW-1185">Reference proteome</keyword>
<evidence type="ECO:0000313" key="2">
    <source>
        <dbReference type="Proteomes" id="UP000503222"/>
    </source>
</evidence>
<dbReference type="RefSeq" id="WP_166410486.1">
    <property type="nucleotide sequence ID" value="NZ_CP049869.1"/>
</dbReference>
<name>A0A6G7YMX8_9SPHN</name>
<dbReference type="Proteomes" id="UP000503222">
    <property type="component" value="Chromosome"/>
</dbReference>
<dbReference type="KEGG" id="spii:G7077_03355"/>
<accession>A0A6G7YMX8</accession>
<dbReference type="EMBL" id="CP049869">
    <property type="protein sequence ID" value="QIK78092.1"/>
    <property type="molecule type" value="Genomic_DNA"/>
</dbReference>
<evidence type="ECO:0000313" key="1">
    <source>
        <dbReference type="EMBL" id="QIK78092.1"/>
    </source>
</evidence>
<dbReference type="AlphaFoldDB" id="A0A6G7YMX8"/>
<organism evidence="1 2">
    <name type="scientific">Sphingomonas piscis</name>
    <dbReference type="NCBI Taxonomy" id="2714943"/>
    <lineage>
        <taxon>Bacteria</taxon>
        <taxon>Pseudomonadati</taxon>
        <taxon>Pseudomonadota</taxon>
        <taxon>Alphaproteobacteria</taxon>
        <taxon>Sphingomonadales</taxon>
        <taxon>Sphingomonadaceae</taxon>
        <taxon>Sphingomonas</taxon>
    </lineage>
</organism>
<proteinExistence type="predicted"/>
<gene>
    <name evidence="1" type="ORF">G7077_03355</name>
</gene>
<reference evidence="1 2" key="1">
    <citation type="submission" date="2020-03" db="EMBL/GenBank/DDBJ databases">
        <title>Sphingomonas sp. nov., isolated from fish.</title>
        <authorList>
            <person name="Hyun D.-W."/>
            <person name="Bae J.-W."/>
        </authorList>
    </citation>
    <scope>NUCLEOTIDE SEQUENCE [LARGE SCALE GENOMIC DNA]</scope>
    <source>
        <strain evidence="1 2">HDW15B</strain>
    </source>
</reference>
<protein>
    <submittedName>
        <fullName evidence="1">Uncharacterized protein</fullName>
    </submittedName>
</protein>